<name>A0A176XHE0_AGRTU</name>
<reference evidence="6 7" key="1">
    <citation type="submission" date="2016-05" db="EMBL/GenBank/DDBJ databases">
        <authorList>
            <person name="Lavstsen T."/>
            <person name="Jespersen J.S."/>
        </authorList>
    </citation>
    <scope>NUCLEOTIDE SEQUENCE [LARGE SCALE GENOMIC DNA]</scope>
    <source>
        <strain evidence="6 7">KCJ1736</strain>
    </source>
</reference>
<comment type="caution">
    <text evidence="4">Lacks conserved residue(s) required for the propagation of feature annotation.</text>
</comment>
<dbReference type="Pfam" id="PF02954">
    <property type="entry name" value="HTH_8"/>
    <property type="match status" value="1"/>
</dbReference>
<dbReference type="Pfam" id="PF00072">
    <property type="entry name" value="Response_reg"/>
    <property type="match status" value="1"/>
</dbReference>
<dbReference type="InterPro" id="IPR001789">
    <property type="entry name" value="Sig_transdc_resp-reg_receiver"/>
</dbReference>
<dbReference type="EMBL" id="LXPS01000003">
    <property type="protein sequence ID" value="OAE49221.1"/>
    <property type="molecule type" value="Genomic_DNA"/>
</dbReference>
<keyword evidence="2" id="KW-0805">Transcription regulation</keyword>
<accession>A0A176XHE0</accession>
<dbReference type="InterPro" id="IPR002197">
    <property type="entry name" value="HTH_Fis"/>
</dbReference>
<dbReference type="AlphaFoldDB" id="A0A176XHE0"/>
<evidence type="ECO:0000256" key="1">
    <source>
        <dbReference type="ARBA" id="ARBA00022553"/>
    </source>
</evidence>
<evidence type="ECO:0000259" key="5">
    <source>
        <dbReference type="PROSITE" id="PS50110"/>
    </source>
</evidence>
<evidence type="ECO:0000256" key="2">
    <source>
        <dbReference type="ARBA" id="ARBA00023015"/>
    </source>
</evidence>
<dbReference type="Gene3D" id="3.40.50.2300">
    <property type="match status" value="1"/>
</dbReference>
<dbReference type="GO" id="GO:0043565">
    <property type="term" value="F:sequence-specific DNA binding"/>
    <property type="evidence" value="ECO:0007669"/>
    <property type="project" value="InterPro"/>
</dbReference>
<dbReference type="InterPro" id="IPR050595">
    <property type="entry name" value="Bact_response_regulator"/>
</dbReference>
<evidence type="ECO:0000256" key="3">
    <source>
        <dbReference type="ARBA" id="ARBA00023163"/>
    </source>
</evidence>
<organism evidence="6 7">
    <name type="scientific">Agrobacterium tumefaciens</name>
    <dbReference type="NCBI Taxonomy" id="358"/>
    <lineage>
        <taxon>Bacteria</taxon>
        <taxon>Pseudomonadati</taxon>
        <taxon>Pseudomonadota</taxon>
        <taxon>Alphaproteobacteria</taxon>
        <taxon>Hyphomicrobiales</taxon>
        <taxon>Rhizobiaceae</taxon>
        <taxon>Rhizobium/Agrobacterium group</taxon>
        <taxon>Agrobacterium</taxon>
        <taxon>Agrobacterium tumefaciens complex</taxon>
    </lineage>
</organism>
<dbReference type="InterPro" id="IPR009057">
    <property type="entry name" value="Homeodomain-like_sf"/>
</dbReference>
<sequence>MEDNEEFEKAPAMPRVTMVIADPFIEKTESLVSSLIERGCRVVRTSTLSEAMAACLAVQPNIVLTELRFPDGTGLELVKWVSQWLPSTRIVMHSWFADVPIAVVAVKAGADDFVPKPTDDEFLTSILLYGSANVPSDCRIEEPDRVRHKHIEEALRRTSSNVSLAARHLNLHRRSLQRMLKRYQPSA</sequence>
<dbReference type="Gene3D" id="1.10.10.60">
    <property type="entry name" value="Homeodomain-like"/>
    <property type="match status" value="1"/>
</dbReference>
<dbReference type="SUPFAM" id="SSF46689">
    <property type="entry name" value="Homeodomain-like"/>
    <property type="match status" value="1"/>
</dbReference>
<evidence type="ECO:0000256" key="4">
    <source>
        <dbReference type="PROSITE-ProRule" id="PRU00169"/>
    </source>
</evidence>
<dbReference type="GO" id="GO:0000160">
    <property type="term" value="P:phosphorelay signal transduction system"/>
    <property type="evidence" value="ECO:0007669"/>
    <property type="project" value="InterPro"/>
</dbReference>
<keyword evidence="1" id="KW-0597">Phosphoprotein</keyword>
<feature type="domain" description="Response regulatory" evidence="5">
    <location>
        <begin position="17"/>
        <end position="131"/>
    </location>
</feature>
<evidence type="ECO:0000313" key="7">
    <source>
        <dbReference type="Proteomes" id="UP000077098"/>
    </source>
</evidence>
<dbReference type="SMART" id="SM00448">
    <property type="entry name" value="REC"/>
    <property type="match status" value="1"/>
</dbReference>
<dbReference type="RefSeq" id="WP_063947387.1">
    <property type="nucleotide sequence ID" value="NZ_LXPS01000003.1"/>
</dbReference>
<dbReference type="Proteomes" id="UP000077098">
    <property type="component" value="Unassembled WGS sequence"/>
</dbReference>
<dbReference type="SUPFAM" id="SSF52172">
    <property type="entry name" value="CheY-like"/>
    <property type="match status" value="1"/>
</dbReference>
<keyword evidence="3" id="KW-0804">Transcription</keyword>
<dbReference type="PANTHER" id="PTHR44591:SF3">
    <property type="entry name" value="RESPONSE REGULATORY DOMAIN-CONTAINING PROTEIN"/>
    <property type="match status" value="1"/>
</dbReference>
<dbReference type="PANTHER" id="PTHR44591">
    <property type="entry name" value="STRESS RESPONSE REGULATOR PROTEIN 1"/>
    <property type="match status" value="1"/>
</dbReference>
<dbReference type="PRINTS" id="PR01590">
    <property type="entry name" value="HTHFIS"/>
</dbReference>
<dbReference type="InterPro" id="IPR011006">
    <property type="entry name" value="CheY-like_superfamily"/>
</dbReference>
<evidence type="ECO:0000313" key="6">
    <source>
        <dbReference type="EMBL" id="OAE49221.1"/>
    </source>
</evidence>
<comment type="caution">
    <text evidence="6">The sequence shown here is derived from an EMBL/GenBank/DDBJ whole genome shotgun (WGS) entry which is preliminary data.</text>
</comment>
<protein>
    <recommendedName>
        <fullName evidence="5">Response regulatory domain-containing protein</fullName>
    </recommendedName>
</protein>
<dbReference type="PROSITE" id="PS50110">
    <property type="entry name" value="RESPONSE_REGULATORY"/>
    <property type="match status" value="1"/>
</dbReference>
<proteinExistence type="predicted"/>
<gene>
    <name evidence="6" type="ORF">A7J57_00990</name>
</gene>